<dbReference type="AlphaFoldDB" id="A0A6G1G0C1"/>
<dbReference type="InterPro" id="IPR050910">
    <property type="entry name" value="JMJD6_ArgDemeth/LysHydrox"/>
</dbReference>
<dbReference type="PROSITE" id="PS51184">
    <property type="entry name" value="JMJC"/>
    <property type="match status" value="1"/>
</dbReference>
<evidence type="ECO:0000256" key="1">
    <source>
        <dbReference type="SAM" id="MobiDB-lite"/>
    </source>
</evidence>
<dbReference type="SUPFAM" id="SSF81383">
    <property type="entry name" value="F-box domain"/>
    <property type="match status" value="1"/>
</dbReference>
<dbReference type="Proteomes" id="UP000504638">
    <property type="component" value="Unplaced"/>
</dbReference>
<reference evidence="4 6" key="1">
    <citation type="submission" date="2020-01" db="EMBL/GenBank/DDBJ databases">
        <authorList>
            <consortium name="DOE Joint Genome Institute"/>
            <person name="Haridas S."/>
            <person name="Albert R."/>
            <person name="Binder M."/>
            <person name="Bloem J."/>
            <person name="Labutti K."/>
            <person name="Salamov A."/>
            <person name="Andreopoulos B."/>
            <person name="Baker S.E."/>
            <person name="Barry K."/>
            <person name="Bills G."/>
            <person name="Bluhm B.H."/>
            <person name="Cannon C."/>
            <person name="Castanera R."/>
            <person name="Culley D.E."/>
            <person name="Daum C."/>
            <person name="Ezra D."/>
            <person name="Gonzalez J.B."/>
            <person name="Henrissat B."/>
            <person name="Kuo A."/>
            <person name="Liang C."/>
            <person name="Lipzen A."/>
            <person name="Lutzoni F."/>
            <person name="Magnuson J."/>
            <person name="Mondo S."/>
            <person name="Nolan M."/>
            <person name="Ohm R."/>
            <person name="Pangilinan J."/>
            <person name="Park H.-J."/>
            <person name="Ramirez L."/>
            <person name="Alfaro M."/>
            <person name="Sun H."/>
            <person name="Tritt A."/>
            <person name="Yoshinaga Y."/>
            <person name="Zwiers L.-H."/>
            <person name="Turgeon B.G."/>
            <person name="Goodwin S.B."/>
            <person name="Spatafora J.W."/>
            <person name="Crous P.W."/>
            <person name="Grigoriev I.V."/>
        </authorList>
    </citation>
    <scope>NUCLEOTIDE SEQUENCE</scope>
    <source>
        <strain evidence="4 6">CBS 781.70</strain>
    </source>
</reference>
<evidence type="ECO:0000313" key="6">
    <source>
        <dbReference type="RefSeq" id="XP_033533001.1"/>
    </source>
</evidence>
<evidence type="ECO:0000259" key="3">
    <source>
        <dbReference type="PROSITE" id="PS51184"/>
    </source>
</evidence>
<evidence type="ECO:0000313" key="4">
    <source>
        <dbReference type="EMBL" id="KAF1811370.1"/>
    </source>
</evidence>
<dbReference type="InterPro" id="IPR041667">
    <property type="entry name" value="Cupin_8"/>
</dbReference>
<dbReference type="PANTHER" id="PTHR12480:SF21">
    <property type="entry name" value="JMJC DOMAIN-CONTAINING PROTEIN 8"/>
    <property type="match status" value="1"/>
</dbReference>
<dbReference type="SMART" id="SM00558">
    <property type="entry name" value="JmjC"/>
    <property type="match status" value="1"/>
</dbReference>
<dbReference type="Pfam" id="PF12937">
    <property type="entry name" value="F-box-like"/>
    <property type="match status" value="1"/>
</dbReference>
<name>A0A6G1G0C1_9PEZI</name>
<dbReference type="SUPFAM" id="SSF51197">
    <property type="entry name" value="Clavaminate synthase-like"/>
    <property type="match status" value="1"/>
</dbReference>
<evidence type="ECO:0000313" key="5">
    <source>
        <dbReference type="Proteomes" id="UP000504638"/>
    </source>
</evidence>
<dbReference type="PROSITE" id="PS50181">
    <property type="entry name" value="FBOX"/>
    <property type="match status" value="1"/>
</dbReference>
<gene>
    <name evidence="4 6" type="ORF">P152DRAFT_483242</name>
</gene>
<dbReference type="Pfam" id="PF13621">
    <property type="entry name" value="Cupin_8"/>
    <property type="match status" value="1"/>
</dbReference>
<dbReference type="InterPro" id="IPR036047">
    <property type="entry name" value="F-box-like_dom_sf"/>
</dbReference>
<reference evidence="6" key="3">
    <citation type="submission" date="2025-04" db="UniProtKB">
        <authorList>
            <consortium name="RefSeq"/>
        </authorList>
    </citation>
    <scope>IDENTIFICATION</scope>
    <source>
        <strain evidence="6">CBS 781.70</strain>
    </source>
</reference>
<dbReference type="RefSeq" id="XP_033533001.1">
    <property type="nucleotide sequence ID" value="XM_033681933.1"/>
</dbReference>
<dbReference type="PANTHER" id="PTHR12480">
    <property type="entry name" value="ARGININE DEMETHYLASE AND LYSYL-HYDROXYLASE JMJD"/>
    <property type="match status" value="1"/>
</dbReference>
<dbReference type="GO" id="GO:0005634">
    <property type="term" value="C:nucleus"/>
    <property type="evidence" value="ECO:0007669"/>
    <property type="project" value="TreeGrafter"/>
</dbReference>
<keyword evidence="5" id="KW-1185">Reference proteome</keyword>
<protein>
    <submittedName>
        <fullName evidence="4 6">Clavaminate synthase-like protein</fullName>
    </submittedName>
</protein>
<dbReference type="GO" id="GO:0000987">
    <property type="term" value="F:cis-regulatory region sequence-specific DNA binding"/>
    <property type="evidence" value="ECO:0007669"/>
    <property type="project" value="TreeGrafter"/>
</dbReference>
<dbReference type="InterPro" id="IPR003347">
    <property type="entry name" value="JmjC_dom"/>
</dbReference>
<dbReference type="InterPro" id="IPR001810">
    <property type="entry name" value="F-box_dom"/>
</dbReference>
<feature type="region of interest" description="Disordered" evidence="1">
    <location>
        <begin position="19"/>
        <end position="42"/>
    </location>
</feature>
<accession>A0A6G1G0C1</accession>
<dbReference type="Gene3D" id="1.20.1280.50">
    <property type="match status" value="1"/>
</dbReference>
<feature type="domain" description="F-box" evidence="2">
    <location>
        <begin position="63"/>
        <end position="109"/>
    </location>
</feature>
<feature type="domain" description="JmjC" evidence="3">
    <location>
        <begin position="263"/>
        <end position="424"/>
    </location>
</feature>
<dbReference type="OrthoDB" id="424465at2759"/>
<organism evidence="4">
    <name type="scientific">Eremomyces bilateralis CBS 781.70</name>
    <dbReference type="NCBI Taxonomy" id="1392243"/>
    <lineage>
        <taxon>Eukaryota</taxon>
        <taxon>Fungi</taxon>
        <taxon>Dikarya</taxon>
        <taxon>Ascomycota</taxon>
        <taxon>Pezizomycotina</taxon>
        <taxon>Dothideomycetes</taxon>
        <taxon>Dothideomycetes incertae sedis</taxon>
        <taxon>Eremomycetales</taxon>
        <taxon>Eremomycetaceae</taxon>
        <taxon>Eremomyces</taxon>
    </lineage>
</organism>
<dbReference type="Gene3D" id="2.60.120.650">
    <property type="entry name" value="Cupin"/>
    <property type="match status" value="1"/>
</dbReference>
<dbReference type="GeneID" id="54422503"/>
<proteinExistence type="predicted"/>
<reference evidence="6" key="2">
    <citation type="submission" date="2020-04" db="EMBL/GenBank/DDBJ databases">
        <authorList>
            <consortium name="NCBI Genome Project"/>
        </authorList>
    </citation>
    <scope>NUCLEOTIDE SEQUENCE</scope>
    <source>
        <strain evidence="6">CBS 781.70</strain>
    </source>
</reference>
<sequence>MPQIDGTTTAILLEERPSKRVRPSPVNDVHTGDGLESGVKPHPLRIRPSGNAYTSRTNLKAGAGAFQRLEDELLMSLLEILSPGDLAGLGRTCKFLYAFTRHDELWRDLFIRQGHSNFKWHGSWRNTLLGLPQAKASAIDCSNVFADALYRPYQCACINVPEFVSNIPSGNEVPRLSDLSFEEYSGEWQHKPFILTEPVKQWPIYQEWSVETLLEKHRDIIFRAEAVDWPLEKYVDYMKDNNDESPLYLFDHDFAEKMNLSIDSNKTQALDYSPPSCFGPDLFTLLGSDRPHHRWLIIGPARSGSTFHKDPNNTSAWNAVITGSKYWLMFPSSSNTPPPGVFVTSDGAEVTAPLSIAEYLLTFHEIARRTPGCREGICHAGEVLHVPAGWFHMVVNLEDGIAVTQNFVPESKLPDVLAFMRDSPEQVSGFSETVSDPYETFVARLRESCPAVLEDALAVLEKRKGGQGRWERLVKATEVDGGSFSFGFGDDDVP</sequence>
<evidence type="ECO:0000259" key="2">
    <source>
        <dbReference type="PROSITE" id="PS50181"/>
    </source>
</evidence>
<dbReference type="EMBL" id="ML975162">
    <property type="protein sequence ID" value="KAF1811370.1"/>
    <property type="molecule type" value="Genomic_DNA"/>
</dbReference>